<dbReference type="AlphaFoldDB" id="A0A6J4QJC4"/>
<feature type="non-terminal residue" evidence="2">
    <location>
        <position position="267"/>
    </location>
</feature>
<evidence type="ECO:0000256" key="1">
    <source>
        <dbReference type="SAM" id="MobiDB-lite"/>
    </source>
</evidence>
<feature type="region of interest" description="Disordered" evidence="1">
    <location>
        <begin position="1"/>
        <end position="267"/>
    </location>
</feature>
<gene>
    <name evidence="2" type="ORF">AVDCRST_MAG80-1440</name>
</gene>
<feature type="compositionally biased region" description="Gly residues" evidence="1">
    <location>
        <begin position="154"/>
        <end position="163"/>
    </location>
</feature>
<proteinExistence type="predicted"/>
<feature type="compositionally biased region" description="Basic and acidic residues" evidence="1">
    <location>
        <begin position="168"/>
        <end position="177"/>
    </location>
</feature>
<protein>
    <submittedName>
        <fullName evidence="2">Uncharacterized protein</fullName>
    </submittedName>
</protein>
<evidence type="ECO:0000313" key="2">
    <source>
        <dbReference type="EMBL" id="CAA9442320.1"/>
    </source>
</evidence>
<feature type="compositionally biased region" description="Basic residues" evidence="1">
    <location>
        <begin position="92"/>
        <end position="118"/>
    </location>
</feature>
<organism evidence="2">
    <name type="scientific">uncultured Rubrobacteraceae bacterium</name>
    <dbReference type="NCBI Taxonomy" id="349277"/>
    <lineage>
        <taxon>Bacteria</taxon>
        <taxon>Bacillati</taxon>
        <taxon>Actinomycetota</taxon>
        <taxon>Rubrobacteria</taxon>
        <taxon>Rubrobacterales</taxon>
        <taxon>Rubrobacteraceae</taxon>
        <taxon>environmental samples</taxon>
    </lineage>
</organism>
<feature type="compositionally biased region" description="Basic residues" evidence="1">
    <location>
        <begin position="11"/>
        <end position="24"/>
    </location>
</feature>
<dbReference type="EMBL" id="CADCVC010000124">
    <property type="protein sequence ID" value="CAA9442320.1"/>
    <property type="molecule type" value="Genomic_DNA"/>
</dbReference>
<feature type="non-terminal residue" evidence="2">
    <location>
        <position position="1"/>
    </location>
</feature>
<feature type="compositionally biased region" description="Basic and acidic residues" evidence="1">
    <location>
        <begin position="219"/>
        <end position="234"/>
    </location>
</feature>
<name>A0A6J4QJC4_9ACTN</name>
<feature type="compositionally biased region" description="Basic and acidic residues" evidence="1">
    <location>
        <begin position="72"/>
        <end position="81"/>
    </location>
</feature>
<reference evidence="2" key="1">
    <citation type="submission" date="2020-02" db="EMBL/GenBank/DDBJ databases">
        <authorList>
            <person name="Meier V. D."/>
        </authorList>
    </citation>
    <scope>NUCLEOTIDE SEQUENCE</scope>
    <source>
        <strain evidence="2">AVDCRST_MAG80</strain>
    </source>
</reference>
<sequence>APHDSADPQHVLHRRPRPRLRHVRGRDQHQAPGSGGPGPLRPRRRRGHIHPGADQPPSGLRWARPATAGLRRPRDPEDTPRIRPGAGEEAGRHRRLARRFRCPHGRRGRSLARTRCGGRLRSDGEPGRRRGSRLGDGSGLRGIRRREPARTPGAGAGGGAGGRRGQKGKAERRDNHGEGATLSLRRLAGRRASGPHSRTAADLRGVQGADAALCRSVAHKKETEGRLRGGDPGHPHPGRQPTPGTRGSARRRLASTSRPPDRTSRKL</sequence>
<feature type="compositionally biased region" description="Low complexity" evidence="1">
    <location>
        <begin position="179"/>
        <end position="194"/>
    </location>
</feature>
<accession>A0A6J4QJC4</accession>